<name>A0A974P1W6_9CAUL</name>
<reference evidence="1" key="1">
    <citation type="submission" date="2021-01" db="EMBL/GenBank/DDBJ databases">
        <title>Genome sequence of Phenylobacterium sp. 20VBR1 isolated from a valley glaceir, Ny-Alesund, Svalbard.</title>
        <authorList>
            <person name="Thomas F.A."/>
            <person name="Krishnan K.P."/>
            <person name="Sinha R.K."/>
        </authorList>
    </citation>
    <scope>NUCLEOTIDE SEQUENCE</scope>
    <source>
        <strain evidence="1">20VBR1</strain>
    </source>
</reference>
<proteinExistence type="predicted"/>
<dbReference type="NCBIfam" id="NF041373">
    <property type="entry name" value="HGG_STG"/>
    <property type="match status" value="1"/>
</dbReference>
<sequence length="293" mass="30992">MWGSPALDAKVEPDDREKLEINASRRRMRTRRHPVQFAFETAASGEMRIEAPHSDLEGALDRQVDAFGTASLDFAAQQIAGLEMCGRARGAKMWDSPAGVNAGLAMVEAIRPDNELEAALAVQMACVHNLATDMLGRAKQTDRPDHIALYGGLAVKLARTFTGQVEALAKLRGGGKQLVEVKHVHINGNAVVGHLHAGAPETGSDGRPLAPSLPIAAGTRCGARSKRSGKPCLSPAVKGRMRCRMHGGAKGSGGVSGPGNGMWCGGEHSREAVAHRRRVAAILKACRELLVGL</sequence>
<evidence type="ECO:0000313" key="1">
    <source>
        <dbReference type="EMBL" id="QQZ48880.1"/>
    </source>
</evidence>
<organism evidence="1">
    <name type="scientific">Phenylobacterium glaciei</name>
    <dbReference type="NCBI Taxonomy" id="2803784"/>
    <lineage>
        <taxon>Bacteria</taxon>
        <taxon>Pseudomonadati</taxon>
        <taxon>Pseudomonadota</taxon>
        <taxon>Alphaproteobacteria</taxon>
        <taxon>Caulobacterales</taxon>
        <taxon>Caulobacteraceae</taxon>
        <taxon>Phenylobacterium</taxon>
    </lineage>
</organism>
<gene>
    <name evidence="1" type="ORF">JKL49_16460</name>
</gene>
<protein>
    <submittedName>
        <fullName evidence="1">Uncharacterized protein</fullName>
    </submittedName>
</protein>
<dbReference type="EMBL" id="CP068570">
    <property type="protein sequence ID" value="QQZ48880.1"/>
    <property type="molecule type" value="Genomic_DNA"/>
</dbReference>
<dbReference type="InterPro" id="IPR047675">
    <property type="entry name" value="Putative_zinc-bd"/>
</dbReference>
<accession>A0A974P1W6</accession>
<dbReference type="AlphaFoldDB" id="A0A974P1W6"/>